<dbReference type="PANTHER" id="PTHR22893:SF62">
    <property type="entry name" value="12-OXOPHYTODIENOATE REDUCTASE-LIKE PROTEIN"/>
    <property type="match status" value="1"/>
</dbReference>
<dbReference type="EMBL" id="JABTTQ020001057">
    <property type="protein sequence ID" value="KAK6136033.1"/>
    <property type="molecule type" value="Genomic_DNA"/>
</dbReference>
<evidence type="ECO:0000256" key="2">
    <source>
        <dbReference type="ARBA" id="ARBA00005979"/>
    </source>
</evidence>
<accession>A0ABR0VLE7</accession>
<evidence type="ECO:0000313" key="8">
    <source>
        <dbReference type="Proteomes" id="UP001318860"/>
    </source>
</evidence>
<sequence>MANFHLSHRIVLAPMSRMRSYNFIAQPHAILYYTQRTTKGGFLISEGSGISETAQEGYTNTPGIWTKEQVEAWKPIVRAVHEKGGVFFCQLWHAGRVSLPLIWQARSNDEHNRFTFEEISQVIDDFRMAAKNAIEASFDGIEIHAANGYLLDQFLKDQVNNRTDEYGGTLENRCRFPLEIVKAVRKKLDHTELALGYRLMITSVEIQTRICSASTWLRHLTNTTFCIAMTGGNEVLRRGEADLVAFGRLFLANPDLPRRFELNSVINNYDRSTFCSHDPVIGYTDYPFLDEANS</sequence>
<evidence type="ECO:0000259" key="6">
    <source>
        <dbReference type="Pfam" id="PF00724"/>
    </source>
</evidence>
<evidence type="ECO:0000256" key="1">
    <source>
        <dbReference type="ARBA" id="ARBA00001917"/>
    </source>
</evidence>
<dbReference type="Pfam" id="PF00724">
    <property type="entry name" value="Oxidored_FMN"/>
    <property type="match status" value="1"/>
</dbReference>
<comment type="caution">
    <text evidence="7">The sequence shown here is derived from an EMBL/GenBank/DDBJ whole genome shotgun (WGS) entry which is preliminary data.</text>
</comment>
<evidence type="ECO:0000313" key="7">
    <source>
        <dbReference type="EMBL" id="KAK6136033.1"/>
    </source>
</evidence>
<comment type="cofactor">
    <cofactor evidence="1">
        <name>FMN</name>
        <dbReference type="ChEBI" id="CHEBI:58210"/>
    </cofactor>
</comment>
<dbReference type="InterPro" id="IPR001155">
    <property type="entry name" value="OxRdtase_FMN_N"/>
</dbReference>
<name>A0ABR0VLE7_REHGL</name>
<dbReference type="InterPro" id="IPR045247">
    <property type="entry name" value="Oye-like"/>
</dbReference>
<comment type="similarity">
    <text evidence="2">Belongs to the NADH:flavin oxidoreductase/NADH oxidase family.</text>
</comment>
<dbReference type="PANTHER" id="PTHR22893">
    <property type="entry name" value="NADH OXIDOREDUCTASE-RELATED"/>
    <property type="match status" value="1"/>
</dbReference>
<dbReference type="Proteomes" id="UP001318860">
    <property type="component" value="Unassembled WGS sequence"/>
</dbReference>
<keyword evidence="3" id="KW-0285">Flavoprotein</keyword>
<evidence type="ECO:0000256" key="3">
    <source>
        <dbReference type="ARBA" id="ARBA00022630"/>
    </source>
</evidence>
<reference evidence="7 8" key="1">
    <citation type="journal article" date="2021" name="Comput. Struct. Biotechnol. J.">
        <title>De novo genome assembly of the potent medicinal plant Rehmannia glutinosa using nanopore technology.</title>
        <authorList>
            <person name="Ma L."/>
            <person name="Dong C."/>
            <person name="Song C."/>
            <person name="Wang X."/>
            <person name="Zheng X."/>
            <person name="Niu Y."/>
            <person name="Chen S."/>
            <person name="Feng W."/>
        </authorList>
    </citation>
    <scope>NUCLEOTIDE SEQUENCE [LARGE SCALE GENOMIC DNA]</scope>
    <source>
        <strain evidence="7">DH-2019</strain>
    </source>
</reference>
<dbReference type="InterPro" id="IPR013785">
    <property type="entry name" value="Aldolase_TIM"/>
</dbReference>
<organism evidence="7 8">
    <name type="scientific">Rehmannia glutinosa</name>
    <name type="common">Chinese foxglove</name>
    <dbReference type="NCBI Taxonomy" id="99300"/>
    <lineage>
        <taxon>Eukaryota</taxon>
        <taxon>Viridiplantae</taxon>
        <taxon>Streptophyta</taxon>
        <taxon>Embryophyta</taxon>
        <taxon>Tracheophyta</taxon>
        <taxon>Spermatophyta</taxon>
        <taxon>Magnoliopsida</taxon>
        <taxon>eudicotyledons</taxon>
        <taxon>Gunneridae</taxon>
        <taxon>Pentapetalae</taxon>
        <taxon>asterids</taxon>
        <taxon>lamiids</taxon>
        <taxon>Lamiales</taxon>
        <taxon>Orobanchaceae</taxon>
        <taxon>Rehmannieae</taxon>
        <taxon>Rehmannia</taxon>
    </lineage>
</organism>
<gene>
    <name evidence="7" type="ORF">DH2020_030243</name>
</gene>
<evidence type="ECO:0000256" key="5">
    <source>
        <dbReference type="ARBA" id="ARBA00022857"/>
    </source>
</evidence>
<dbReference type="SUPFAM" id="SSF51395">
    <property type="entry name" value="FMN-linked oxidoreductases"/>
    <property type="match status" value="1"/>
</dbReference>
<keyword evidence="5" id="KW-0521">NADP</keyword>
<protein>
    <recommendedName>
        <fullName evidence="6">NADH:flavin oxidoreductase/NADH oxidase N-terminal domain-containing protein</fullName>
    </recommendedName>
</protein>
<evidence type="ECO:0000256" key="4">
    <source>
        <dbReference type="ARBA" id="ARBA00022643"/>
    </source>
</evidence>
<feature type="domain" description="NADH:flavin oxidoreductase/NADH oxidase N-terminal" evidence="6">
    <location>
        <begin position="3"/>
        <end position="208"/>
    </location>
</feature>
<dbReference type="Gene3D" id="3.20.20.70">
    <property type="entry name" value="Aldolase class I"/>
    <property type="match status" value="1"/>
</dbReference>
<keyword evidence="8" id="KW-1185">Reference proteome</keyword>
<proteinExistence type="inferred from homology"/>
<keyword evidence="4" id="KW-0288">FMN</keyword>